<reference evidence="1 2" key="1">
    <citation type="submission" date="2020-08" db="EMBL/GenBank/DDBJ databases">
        <title>Genomic Encyclopedia of Type Strains, Phase IV (KMG-IV): sequencing the most valuable type-strain genomes for metagenomic binning, comparative biology and taxonomic classification.</title>
        <authorList>
            <person name="Goeker M."/>
        </authorList>
    </citation>
    <scope>NUCLEOTIDE SEQUENCE [LARGE SCALE GENOMIC DNA]</scope>
    <source>
        <strain evidence="1 2">DSM 102234</strain>
    </source>
</reference>
<sequence>MRVKLSKLTLFSGWNRKGICCGNIEENGPRKGQVIEKRNGRRYRGCSDC</sequence>
<dbReference type="Proteomes" id="UP000530268">
    <property type="component" value="Unassembled WGS sequence"/>
</dbReference>
<name>A0A7W6GZR1_9RHOB</name>
<proteinExistence type="predicted"/>
<dbReference type="EMBL" id="JACIEI010000004">
    <property type="protein sequence ID" value="MBB3994171.1"/>
    <property type="molecule type" value="Genomic_DNA"/>
</dbReference>
<evidence type="ECO:0000313" key="2">
    <source>
        <dbReference type="Proteomes" id="UP000530268"/>
    </source>
</evidence>
<keyword evidence="2" id="KW-1185">Reference proteome</keyword>
<comment type="caution">
    <text evidence="1">The sequence shown here is derived from an EMBL/GenBank/DDBJ whole genome shotgun (WGS) entry which is preliminary data.</text>
</comment>
<accession>A0A7W6GZR1</accession>
<evidence type="ECO:0000313" key="1">
    <source>
        <dbReference type="EMBL" id="MBB3994171.1"/>
    </source>
</evidence>
<dbReference type="AlphaFoldDB" id="A0A7W6GZR1"/>
<gene>
    <name evidence="1" type="ORF">GGR95_001812</name>
</gene>
<protein>
    <submittedName>
        <fullName evidence="1">Uncharacterized protein</fullName>
    </submittedName>
</protein>
<organism evidence="1 2">
    <name type="scientific">Sulfitobacter undariae</name>
    <dbReference type="NCBI Taxonomy" id="1563671"/>
    <lineage>
        <taxon>Bacteria</taxon>
        <taxon>Pseudomonadati</taxon>
        <taxon>Pseudomonadota</taxon>
        <taxon>Alphaproteobacteria</taxon>
        <taxon>Rhodobacterales</taxon>
        <taxon>Roseobacteraceae</taxon>
        <taxon>Sulfitobacter</taxon>
    </lineage>
</organism>